<dbReference type="EMBL" id="LR796894">
    <property type="protein sequence ID" value="CAB4173313.1"/>
    <property type="molecule type" value="Genomic_DNA"/>
</dbReference>
<protein>
    <submittedName>
        <fullName evidence="1">Uncharacterized protein</fullName>
    </submittedName>
</protein>
<evidence type="ECO:0000313" key="1">
    <source>
        <dbReference type="EMBL" id="CAB4173313.1"/>
    </source>
</evidence>
<name>A0A6J5PNS9_9CAUD</name>
<accession>A0A6J5PNS9</accession>
<reference evidence="1" key="1">
    <citation type="submission" date="2020-05" db="EMBL/GenBank/DDBJ databases">
        <authorList>
            <person name="Chiriac C."/>
            <person name="Salcher M."/>
            <person name="Ghai R."/>
            <person name="Kavagutti S V."/>
        </authorList>
    </citation>
    <scope>NUCLEOTIDE SEQUENCE</scope>
</reference>
<organism evidence="1">
    <name type="scientific">uncultured Caudovirales phage</name>
    <dbReference type="NCBI Taxonomy" id="2100421"/>
    <lineage>
        <taxon>Viruses</taxon>
        <taxon>Duplodnaviria</taxon>
        <taxon>Heunggongvirae</taxon>
        <taxon>Uroviricota</taxon>
        <taxon>Caudoviricetes</taxon>
        <taxon>Peduoviridae</taxon>
        <taxon>Maltschvirus</taxon>
        <taxon>Maltschvirus maltsch</taxon>
    </lineage>
</organism>
<sequence>MLNRNEIITMTVAEKSLAMSYILSQLLTENLEIVCLEVKDKPEFGKLNDKLMKLKGASRNAFRILEKNTYQLEELKMEIDELLGTLWD</sequence>
<gene>
    <name evidence="1" type="ORF">UFOVP950_49</name>
</gene>
<proteinExistence type="predicted"/>